<dbReference type="AlphaFoldDB" id="E0VSP2"/>
<protein>
    <submittedName>
        <fullName evidence="2 3">Uncharacterized protein</fullName>
    </submittedName>
</protein>
<dbReference type="InParanoid" id="E0VSP2"/>
<organism>
    <name type="scientific">Pediculus humanus subsp. corporis</name>
    <name type="common">Body louse</name>
    <dbReference type="NCBI Taxonomy" id="121224"/>
    <lineage>
        <taxon>Eukaryota</taxon>
        <taxon>Metazoa</taxon>
        <taxon>Ecdysozoa</taxon>
        <taxon>Arthropoda</taxon>
        <taxon>Hexapoda</taxon>
        <taxon>Insecta</taxon>
        <taxon>Pterygota</taxon>
        <taxon>Neoptera</taxon>
        <taxon>Paraneoptera</taxon>
        <taxon>Psocodea</taxon>
        <taxon>Troctomorpha</taxon>
        <taxon>Phthiraptera</taxon>
        <taxon>Anoplura</taxon>
        <taxon>Pediculidae</taxon>
        <taxon>Pediculus</taxon>
    </lineage>
</organism>
<evidence type="ECO:0000313" key="3">
    <source>
        <dbReference type="EnsemblMetazoa" id="PHUM421040-PA"/>
    </source>
</evidence>
<gene>
    <name evidence="3" type="primary">8234516</name>
    <name evidence="2" type="ORF">Phum_PHUM421040</name>
</gene>
<dbReference type="HOGENOM" id="CLU_068137_1_0_1"/>
<dbReference type="InterPro" id="IPR038757">
    <property type="entry name" value="BRAP"/>
</dbReference>
<accession>E0VSP2</accession>
<dbReference type="EMBL" id="DS235755">
    <property type="protein sequence ID" value="EEB16398.1"/>
    <property type="molecule type" value="Genomic_DNA"/>
</dbReference>
<dbReference type="SUPFAM" id="SSF51197">
    <property type="entry name" value="Clavaminate synthase-like"/>
    <property type="match status" value="1"/>
</dbReference>
<dbReference type="PANTHER" id="PTHR35259">
    <property type="entry name" value="BOMBESIN RECEPTOR-ACTIVATED PROTEIN C6ORF89"/>
    <property type="match status" value="1"/>
</dbReference>
<dbReference type="Proteomes" id="UP000009046">
    <property type="component" value="Unassembled WGS sequence"/>
</dbReference>
<reference evidence="3" key="3">
    <citation type="submission" date="2021-02" db="UniProtKB">
        <authorList>
            <consortium name="EnsemblMetazoa"/>
        </authorList>
    </citation>
    <scope>IDENTIFICATION</scope>
    <source>
        <strain evidence="3">USDA</strain>
    </source>
</reference>
<keyword evidence="1" id="KW-0472">Membrane</keyword>
<dbReference type="STRING" id="121224.E0VSP2"/>
<dbReference type="OMA" id="ETLWENC"/>
<dbReference type="PANTHER" id="PTHR35259:SF2">
    <property type="match status" value="1"/>
</dbReference>
<feature type="transmembrane region" description="Helical" evidence="1">
    <location>
        <begin position="99"/>
        <end position="119"/>
    </location>
</feature>
<dbReference type="eggNOG" id="ENOG502QV1Q">
    <property type="taxonomic scope" value="Eukaryota"/>
</dbReference>
<dbReference type="VEuPathDB" id="VectorBase:PHUM421040"/>
<dbReference type="OrthoDB" id="10059103at2759"/>
<dbReference type="KEGG" id="phu:Phum_PHUM421040"/>
<evidence type="ECO:0000313" key="2">
    <source>
        <dbReference type="EMBL" id="EEB16398.1"/>
    </source>
</evidence>
<dbReference type="EnsemblMetazoa" id="PHUM421040-RA">
    <property type="protein sequence ID" value="PHUM421040-PA"/>
    <property type="gene ID" value="PHUM421040"/>
</dbReference>
<sequence length="390" mass="45502">MVMKNTKQSEEACSLMVCGKWSKENRSRISYVAICSLQLDKMSSAGIERSDRLKIVDEELLSFYQYCEQAGFSQSEMEVICAPLTSAFRQRAVKKIIKIGLFITGIIIFIYATSEAYMYKNHFYALSRLAMIKLLPFWDWTSMFYKSCLISNPFFKSYSLDMKDCISCESFEKIERISEVSFNNLVDDYISRDLPVIVEDAMFSWPIMNTDYFYFQNITDAYLNNEKLYDTVPCVLVSNIRTGSNDLLPFLKRIKNPRADKWFVHWQNCDINAVKALRKFYQRPYFLSTSVAPAHFNWILMSSDYKTNLYKKLELDSGLIILAQLRGSTSFKLIPHHPCNETCPQLIENLKEGEMLVFTNFLWAFEYFPGKHMDNIAILTETIWEDTLIV</sequence>
<reference evidence="2" key="1">
    <citation type="submission" date="2007-04" db="EMBL/GenBank/DDBJ databases">
        <title>Annotation of Pediculus humanus corporis strain USDA.</title>
        <authorList>
            <person name="Kirkness E."/>
            <person name="Hannick L."/>
            <person name="Hass B."/>
            <person name="Bruggner R."/>
            <person name="Lawson D."/>
            <person name="Bidwell S."/>
            <person name="Joardar V."/>
            <person name="Caler E."/>
            <person name="Walenz B."/>
            <person name="Inman J."/>
            <person name="Schobel S."/>
            <person name="Galinsky K."/>
            <person name="Amedeo P."/>
            <person name="Strausberg R."/>
        </authorList>
    </citation>
    <scope>NUCLEOTIDE SEQUENCE</scope>
    <source>
        <strain evidence="2">USDA</strain>
    </source>
</reference>
<proteinExistence type="predicted"/>
<dbReference type="CTD" id="8234516"/>
<evidence type="ECO:0000313" key="4">
    <source>
        <dbReference type="Proteomes" id="UP000009046"/>
    </source>
</evidence>
<dbReference type="RefSeq" id="XP_002429136.1">
    <property type="nucleotide sequence ID" value="XM_002429091.1"/>
</dbReference>
<keyword evidence="4" id="KW-1185">Reference proteome</keyword>
<dbReference type="EMBL" id="AAZO01005157">
    <property type="status" value="NOT_ANNOTATED_CDS"/>
    <property type="molecule type" value="Genomic_DNA"/>
</dbReference>
<reference evidence="2" key="2">
    <citation type="submission" date="2007-04" db="EMBL/GenBank/DDBJ databases">
        <title>The genome of the human body louse.</title>
        <authorList>
            <consortium name="The Human Body Louse Genome Consortium"/>
            <person name="Kirkness E."/>
            <person name="Walenz B."/>
            <person name="Hass B."/>
            <person name="Bruggner R."/>
            <person name="Strausberg R."/>
        </authorList>
    </citation>
    <scope>NUCLEOTIDE SEQUENCE</scope>
    <source>
        <strain evidence="2">USDA</strain>
    </source>
</reference>
<keyword evidence="1" id="KW-0812">Transmembrane</keyword>
<name>E0VSP2_PEDHC</name>
<evidence type="ECO:0000256" key="1">
    <source>
        <dbReference type="SAM" id="Phobius"/>
    </source>
</evidence>
<dbReference type="Gene3D" id="2.60.120.650">
    <property type="entry name" value="Cupin"/>
    <property type="match status" value="1"/>
</dbReference>
<keyword evidence="1" id="KW-1133">Transmembrane helix</keyword>
<dbReference type="GeneID" id="8234516"/>